<evidence type="ECO:0000256" key="2">
    <source>
        <dbReference type="SAM" id="SignalP"/>
    </source>
</evidence>
<feature type="chain" id="PRO_5025328977" evidence="2">
    <location>
        <begin position="23"/>
        <end position="112"/>
    </location>
</feature>
<dbReference type="PANTHER" id="PTHR34277">
    <property type="entry name" value="CLAVATA3/ESR (CLE)-RELATED PROTEIN 26"/>
    <property type="match status" value="1"/>
</dbReference>
<dbReference type="AlphaFoldDB" id="A0A6A2ZA09"/>
<feature type="signal peptide" evidence="2">
    <location>
        <begin position="1"/>
        <end position="22"/>
    </location>
</feature>
<organism evidence="3 4">
    <name type="scientific">Hibiscus syriacus</name>
    <name type="common">Rose of Sharon</name>
    <dbReference type="NCBI Taxonomy" id="106335"/>
    <lineage>
        <taxon>Eukaryota</taxon>
        <taxon>Viridiplantae</taxon>
        <taxon>Streptophyta</taxon>
        <taxon>Embryophyta</taxon>
        <taxon>Tracheophyta</taxon>
        <taxon>Spermatophyta</taxon>
        <taxon>Magnoliopsida</taxon>
        <taxon>eudicotyledons</taxon>
        <taxon>Gunneridae</taxon>
        <taxon>Pentapetalae</taxon>
        <taxon>rosids</taxon>
        <taxon>malvids</taxon>
        <taxon>Malvales</taxon>
        <taxon>Malvaceae</taxon>
        <taxon>Malvoideae</taxon>
        <taxon>Hibiscus</taxon>
    </lineage>
</organism>
<evidence type="ECO:0000256" key="1">
    <source>
        <dbReference type="SAM" id="MobiDB-lite"/>
    </source>
</evidence>
<dbReference type="InterPro" id="IPR039316">
    <property type="entry name" value="CLE25/26"/>
</dbReference>
<dbReference type="EMBL" id="VEPZ02001191">
    <property type="protein sequence ID" value="KAE8688290.1"/>
    <property type="molecule type" value="Genomic_DNA"/>
</dbReference>
<feature type="compositionally biased region" description="Basic residues" evidence="1">
    <location>
        <begin position="99"/>
        <end position="112"/>
    </location>
</feature>
<reference evidence="3" key="1">
    <citation type="submission" date="2019-09" db="EMBL/GenBank/DDBJ databases">
        <title>Draft genome information of white flower Hibiscus syriacus.</title>
        <authorList>
            <person name="Kim Y.-M."/>
        </authorList>
    </citation>
    <scope>NUCLEOTIDE SEQUENCE [LARGE SCALE GENOMIC DNA]</scope>
    <source>
        <strain evidence="3">YM2019G1</strain>
    </source>
</reference>
<evidence type="ECO:0000313" key="4">
    <source>
        <dbReference type="Proteomes" id="UP000436088"/>
    </source>
</evidence>
<comment type="caution">
    <text evidence="3">The sequence shown here is derived from an EMBL/GenBank/DDBJ whole genome shotgun (WGS) entry which is preliminary data.</text>
</comment>
<dbReference type="PANTHER" id="PTHR34277:SF2">
    <property type="entry name" value="CLAVATA3_ESR (CLE)-RELATED PROTEIN 26"/>
    <property type="match status" value="1"/>
</dbReference>
<name>A0A6A2ZA09_HIBSY</name>
<gene>
    <name evidence="3" type="ORF">F3Y22_tig00110988pilonHSYRG00259</name>
</gene>
<keyword evidence="4" id="KW-1185">Reference proteome</keyword>
<keyword evidence="2" id="KW-0732">Signal</keyword>
<sequence>MGAGYNCCLSFKALFGALVVLGFILVGTLQSEGNETTTKTTTLKIADEDDESWPWKGKAMEEQVKGLGKGKLSSLVHPRMDLNYMSKRRVPKGPDPIHNRRAGNSKRPPRQG</sequence>
<dbReference type="OrthoDB" id="1910203at2759"/>
<evidence type="ECO:0000313" key="3">
    <source>
        <dbReference type="EMBL" id="KAE8688290.1"/>
    </source>
</evidence>
<proteinExistence type="predicted"/>
<dbReference type="Proteomes" id="UP000436088">
    <property type="component" value="Unassembled WGS sequence"/>
</dbReference>
<accession>A0A6A2ZA09</accession>
<feature type="region of interest" description="Disordered" evidence="1">
    <location>
        <begin position="84"/>
        <end position="112"/>
    </location>
</feature>
<protein>
    <submittedName>
        <fullName evidence="3">Serine/threonine-protein phosphatase PP2A catalytic subunit-like</fullName>
    </submittedName>
</protein>